<comment type="caution">
    <text evidence="2">The sequence shown here is derived from an EMBL/GenBank/DDBJ whole genome shotgun (WGS) entry which is preliminary data.</text>
</comment>
<dbReference type="PANTHER" id="PTHR47364">
    <property type="entry name" value="CYSTEINE PROTEINASE INHIBITOR 5"/>
    <property type="match status" value="1"/>
</dbReference>
<proteinExistence type="predicted"/>
<dbReference type="EMBL" id="SDMP01000011">
    <property type="protein sequence ID" value="RYR31320.1"/>
    <property type="molecule type" value="Genomic_DNA"/>
</dbReference>
<dbReference type="InterPro" id="IPR046350">
    <property type="entry name" value="Cystatin_sf"/>
</dbReference>
<dbReference type="Gene3D" id="3.10.450.10">
    <property type="match status" value="1"/>
</dbReference>
<dbReference type="SUPFAM" id="SSF54403">
    <property type="entry name" value="Cystatin/monellin"/>
    <property type="match status" value="1"/>
</dbReference>
<gene>
    <name evidence="2" type="ORF">Ahy_B01g056124</name>
</gene>
<dbReference type="PANTHER" id="PTHR47364:SF2">
    <property type="entry name" value="CYSTEINE PROTEINASE INHIBITOR 5"/>
    <property type="match status" value="1"/>
</dbReference>
<feature type="transmembrane region" description="Helical" evidence="1">
    <location>
        <begin position="18"/>
        <end position="35"/>
    </location>
</feature>
<protein>
    <recommendedName>
        <fullName evidence="4">Cystatin domain-containing protein</fullName>
    </recommendedName>
</protein>
<evidence type="ECO:0008006" key="4">
    <source>
        <dbReference type="Google" id="ProtNLM"/>
    </source>
</evidence>
<keyword evidence="3" id="KW-1185">Reference proteome</keyword>
<accession>A0A445AY45</accession>
<evidence type="ECO:0000313" key="3">
    <source>
        <dbReference type="Proteomes" id="UP000289738"/>
    </source>
</evidence>
<evidence type="ECO:0000313" key="2">
    <source>
        <dbReference type="EMBL" id="RYR31320.1"/>
    </source>
</evidence>
<dbReference type="AlphaFoldDB" id="A0A445AY45"/>
<sequence length="128" mass="14895">MVIFYRFQGINMMRLECHVYSLLLVLFVIITIVASRKETSRGLIRGWTPISNVNDPHVLDIAQFAVTKYNKQYLVLLSSWRRSLRVTLKWCSVQITVPSSRHLPVLPLVTTRPLSSLQEKHPFSPHFF</sequence>
<reference evidence="2 3" key="1">
    <citation type="submission" date="2019-01" db="EMBL/GenBank/DDBJ databases">
        <title>Sequencing of cultivated peanut Arachis hypogaea provides insights into genome evolution and oil improvement.</title>
        <authorList>
            <person name="Chen X."/>
        </authorList>
    </citation>
    <scope>NUCLEOTIDE SEQUENCE [LARGE SCALE GENOMIC DNA]</scope>
    <source>
        <strain evidence="3">cv. Fuhuasheng</strain>
        <tissue evidence="2">Leaves</tissue>
    </source>
</reference>
<keyword evidence="1" id="KW-0472">Membrane</keyword>
<keyword evidence="1" id="KW-1133">Transmembrane helix</keyword>
<name>A0A445AY45_ARAHY</name>
<evidence type="ECO:0000256" key="1">
    <source>
        <dbReference type="SAM" id="Phobius"/>
    </source>
</evidence>
<organism evidence="2 3">
    <name type="scientific">Arachis hypogaea</name>
    <name type="common">Peanut</name>
    <dbReference type="NCBI Taxonomy" id="3818"/>
    <lineage>
        <taxon>Eukaryota</taxon>
        <taxon>Viridiplantae</taxon>
        <taxon>Streptophyta</taxon>
        <taxon>Embryophyta</taxon>
        <taxon>Tracheophyta</taxon>
        <taxon>Spermatophyta</taxon>
        <taxon>Magnoliopsida</taxon>
        <taxon>eudicotyledons</taxon>
        <taxon>Gunneridae</taxon>
        <taxon>Pentapetalae</taxon>
        <taxon>rosids</taxon>
        <taxon>fabids</taxon>
        <taxon>Fabales</taxon>
        <taxon>Fabaceae</taxon>
        <taxon>Papilionoideae</taxon>
        <taxon>50 kb inversion clade</taxon>
        <taxon>dalbergioids sensu lato</taxon>
        <taxon>Dalbergieae</taxon>
        <taxon>Pterocarpus clade</taxon>
        <taxon>Arachis</taxon>
    </lineage>
</organism>
<keyword evidence="1" id="KW-0812">Transmembrane</keyword>
<dbReference type="Proteomes" id="UP000289738">
    <property type="component" value="Chromosome B01"/>
</dbReference>